<organism evidence="2 3">
    <name type="scientific">Ornithinimicrobium faecis</name>
    <dbReference type="NCBI Taxonomy" id="2934158"/>
    <lineage>
        <taxon>Bacteria</taxon>
        <taxon>Bacillati</taxon>
        <taxon>Actinomycetota</taxon>
        <taxon>Actinomycetes</taxon>
        <taxon>Micrococcales</taxon>
        <taxon>Ornithinimicrobiaceae</taxon>
        <taxon>Ornithinimicrobium</taxon>
    </lineage>
</organism>
<dbReference type="SFLD" id="SFLDS00003">
    <property type="entry name" value="Haloacid_Dehalogenase"/>
    <property type="match status" value="1"/>
</dbReference>
<sequence>MTETRRSTDASRVSPSDASRVSPGPAGREPRHPVVLFDFDGTLADTIPLIVASFQHTVRDVLGEQVSETEARSWIGRTLVDTFGERYPDHAEHLVETYRTWNLTHHDELIRAVDGVPELLDALVASGSRVGVVSSKGEHTVRRGLEAVGLRHDFAVLIGLEATELHKPHPDPLLHAAEALSVDPSACAYVGDAVVDIRAAQAAGMRAVGVTWGAGTADELRAAGPDAVTNTAGELLGILT</sequence>
<evidence type="ECO:0000313" key="3">
    <source>
        <dbReference type="Proteomes" id="UP001056455"/>
    </source>
</evidence>
<dbReference type="Gene3D" id="3.40.50.1000">
    <property type="entry name" value="HAD superfamily/HAD-like"/>
    <property type="match status" value="1"/>
</dbReference>
<evidence type="ECO:0000256" key="1">
    <source>
        <dbReference type="SAM" id="MobiDB-lite"/>
    </source>
</evidence>
<dbReference type="SFLD" id="SFLDG01135">
    <property type="entry name" value="C1.5.6:_HAD__Beta-PGM__Phospha"/>
    <property type="match status" value="1"/>
</dbReference>
<dbReference type="NCBIfam" id="TIGR01509">
    <property type="entry name" value="HAD-SF-IA-v3"/>
    <property type="match status" value="1"/>
</dbReference>
<dbReference type="Proteomes" id="UP001056455">
    <property type="component" value="Chromosome"/>
</dbReference>
<accession>A0ABY4YSB9</accession>
<reference evidence="2" key="1">
    <citation type="submission" date="2022-06" db="EMBL/GenBank/DDBJ databases">
        <title>Ornithinimicrobium HY1793.</title>
        <authorList>
            <person name="Huang Y."/>
        </authorList>
    </citation>
    <scope>NUCLEOTIDE SEQUENCE</scope>
    <source>
        <strain evidence="2">HY1793</strain>
    </source>
</reference>
<dbReference type="InterPro" id="IPR023198">
    <property type="entry name" value="PGP-like_dom2"/>
</dbReference>
<dbReference type="Pfam" id="PF13419">
    <property type="entry name" value="HAD_2"/>
    <property type="match status" value="1"/>
</dbReference>
<dbReference type="InterPro" id="IPR036412">
    <property type="entry name" value="HAD-like_sf"/>
</dbReference>
<feature type="compositionally biased region" description="Polar residues" evidence="1">
    <location>
        <begin position="10"/>
        <end position="19"/>
    </location>
</feature>
<dbReference type="GO" id="GO:0016787">
    <property type="term" value="F:hydrolase activity"/>
    <property type="evidence" value="ECO:0007669"/>
    <property type="project" value="UniProtKB-KW"/>
</dbReference>
<dbReference type="NCBIfam" id="TIGR01549">
    <property type="entry name" value="HAD-SF-IA-v1"/>
    <property type="match status" value="1"/>
</dbReference>
<dbReference type="EMBL" id="CP099489">
    <property type="protein sequence ID" value="USQ79659.1"/>
    <property type="molecule type" value="Genomic_DNA"/>
</dbReference>
<dbReference type="Gene3D" id="1.10.150.240">
    <property type="entry name" value="Putative phosphatase, domain 2"/>
    <property type="match status" value="1"/>
</dbReference>
<proteinExistence type="predicted"/>
<dbReference type="RefSeq" id="WP_252592763.1">
    <property type="nucleotide sequence ID" value="NZ_CP099489.1"/>
</dbReference>
<dbReference type="PANTHER" id="PTHR43434:SF26">
    <property type="entry name" value="PYROPHOSPHATASE PPAX"/>
    <property type="match status" value="1"/>
</dbReference>
<dbReference type="SUPFAM" id="SSF56784">
    <property type="entry name" value="HAD-like"/>
    <property type="match status" value="1"/>
</dbReference>
<keyword evidence="3" id="KW-1185">Reference proteome</keyword>
<dbReference type="InterPro" id="IPR023214">
    <property type="entry name" value="HAD_sf"/>
</dbReference>
<keyword evidence="2" id="KW-0378">Hydrolase</keyword>
<name>A0ABY4YSB9_9MICO</name>
<feature type="region of interest" description="Disordered" evidence="1">
    <location>
        <begin position="1"/>
        <end position="32"/>
    </location>
</feature>
<protein>
    <submittedName>
        <fullName evidence="2">HAD-IA family hydrolase</fullName>
    </submittedName>
</protein>
<dbReference type="InterPro" id="IPR006439">
    <property type="entry name" value="HAD-SF_hydro_IA"/>
</dbReference>
<gene>
    <name evidence="2" type="ORF">NF556_19040</name>
</gene>
<dbReference type="SFLD" id="SFLDG01129">
    <property type="entry name" value="C1.5:_HAD__Beta-PGM__Phosphata"/>
    <property type="match status" value="1"/>
</dbReference>
<evidence type="ECO:0000313" key="2">
    <source>
        <dbReference type="EMBL" id="USQ79659.1"/>
    </source>
</evidence>
<dbReference type="InterPro" id="IPR041492">
    <property type="entry name" value="HAD_2"/>
</dbReference>
<dbReference type="InterPro" id="IPR050155">
    <property type="entry name" value="HAD-like_hydrolase_sf"/>
</dbReference>
<dbReference type="PANTHER" id="PTHR43434">
    <property type="entry name" value="PHOSPHOGLYCOLATE PHOSPHATASE"/>
    <property type="match status" value="1"/>
</dbReference>